<name>A0A0V1LA90_9BILA</name>
<keyword evidence="3" id="KW-1185">Reference proteome</keyword>
<proteinExistence type="predicted"/>
<evidence type="ECO:0000313" key="3">
    <source>
        <dbReference type="Proteomes" id="UP000054721"/>
    </source>
</evidence>
<dbReference type="Pfam" id="PF13843">
    <property type="entry name" value="DDE_Tnp_1_7"/>
    <property type="match status" value="1"/>
</dbReference>
<sequence length="183" mass="20877">MSRRFVTLESAMVYIESLPEEMQSTAEICQLPPVEDGNITDDEHVDEDNLDEVTPENVCDELNVAVMHEDYESDSESIDTLPVEKTSWNRRTCFTSNLGDEKPLALHETASELISLSPTELFHKILPVEKIEDFADKSQRYALQKGVNFEVHVEVLMQFFGLILLSGYHLVPNENHFWSTADD</sequence>
<protein>
    <submittedName>
        <fullName evidence="2">PiggyBac transposable element-derived protein 2</fullName>
    </submittedName>
</protein>
<dbReference type="Proteomes" id="UP000054721">
    <property type="component" value="Unassembled WGS sequence"/>
</dbReference>
<gene>
    <name evidence="2" type="primary">PGBD2</name>
    <name evidence="2" type="ORF">T02_15858</name>
</gene>
<dbReference type="InterPro" id="IPR029526">
    <property type="entry name" value="PGBD"/>
</dbReference>
<accession>A0A0V1LA90</accession>
<comment type="caution">
    <text evidence="2">The sequence shown here is derived from an EMBL/GenBank/DDBJ whole genome shotgun (WGS) entry which is preliminary data.</text>
</comment>
<evidence type="ECO:0000313" key="2">
    <source>
        <dbReference type="EMBL" id="KRZ56472.1"/>
    </source>
</evidence>
<reference evidence="2 3" key="1">
    <citation type="submission" date="2015-05" db="EMBL/GenBank/DDBJ databases">
        <title>Evolution of Trichinella species and genotypes.</title>
        <authorList>
            <person name="Korhonen P.K."/>
            <person name="Edoardo P."/>
            <person name="Giuseppe L.R."/>
            <person name="Gasser R.B."/>
        </authorList>
    </citation>
    <scope>NUCLEOTIDE SEQUENCE [LARGE SCALE GENOMIC DNA]</scope>
    <source>
        <strain evidence="2">ISS10</strain>
    </source>
</reference>
<feature type="domain" description="PiggyBac transposable element-derived protein" evidence="1">
    <location>
        <begin position="117"/>
        <end position="181"/>
    </location>
</feature>
<dbReference type="EMBL" id="JYDW01000093">
    <property type="protein sequence ID" value="KRZ56472.1"/>
    <property type="molecule type" value="Genomic_DNA"/>
</dbReference>
<dbReference type="OrthoDB" id="5919938at2759"/>
<organism evidence="2 3">
    <name type="scientific">Trichinella nativa</name>
    <dbReference type="NCBI Taxonomy" id="6335"/>
    <lineage>
        <taxon>Eukaryota</taxon>
        <taxon>Metazoa</taxon>
        <taxon>Ecdysozoa</taxon>
        <taxon>Nematoda</taxon>
        <taxon>Enoplea</taxon>
        <taxon>Dorylaimia</taxon>
        <taxon>Trichinellida</taxon>
        <taxon>Trichinellidae</taxon>
        <taxon>Trichinella</taxon>
    </lineage>
</organism>
<evidence type="ECO:0000259" key="1">
    <source>
        <dbReference type="Pfam" id="PF13843"/>
    </source>
</evidence>
<feature type="non-terminal residue" evidence="2">
    <location>
        <position position="183"/>
    </location>
</feature>
<dbReference type="AlphaFoldDB" id="A0A0V1LA90"/>